<dbReference type="AlphaFoldDB" id="A0A4R3LHI8"/>
<feature type="domain" description="Putative regulatory protein FmdB zinc ribbon" evidence="2">
    <location>
        <begin position="1"/>
        <end position="42"/>
    </location>
</feature>
<protein>
    <submittedName>
        <fullName evidence="3">Putative FmdB family regulatory protein</fullName>
    </submittedName>
</protein>
<dbReference type="EMBL" id="SMAF01000005">
    <property type="protein sequence ID" value="TCS99681.1"/>
    <property type="molecule type" value="Genomic_DNA"/>
</dbReference>
<dbReference type="Pfam" id="PF09723">
    <property type="entry name" value="Zn_ribbon_8"/>
    <property type="match status" value="1"/>
</dbReference>
<gene>
    <name evidence="3" type="ORF">EDC25_105115</name>
</gene>
<dbReference type="PANTHER" id="PTHR34404:SF2">
    <property type="entry name" value="CONSERVED SERINE RICH PROTEIN"/>
    <property type="match status" value="1"/>
</dbReference>
<dbReference type="Proteomes" id="UP000294599">
    <property type="component" value="Unassembled WGS sequence"/>
</dbReference>
<dbReference type="SMART" id="SM00834">
    <property type="entry name" value="CxxC_CXXC_SSSS"/>
    <property type="match status" value="1"/>
</dbReference>
<sequence length="110" mass="11442">MPIYEFDCTECGHGFERLQRLSDPDPEQCPGCGKPTVKRRISAPSFRLAGSGWYETDFKSDKDTRRNLAGKEEGGASGSTSSATATSTSESKPAAAPAAPAPSTSPGAAS</sequence>
<dbReference type="OrthoDB" id="9813321at2"/>
<accession>A0A4R3LHI8</accession>
<dbReference type="InterPro" id="IPR013429">
    <property type="entry name" value="Regulatory_FmdB_Zinc_ribbon"/>
</dbReference>
<feature type="region of interest" description="Disordered" evidence="1">
    <location>
        <begin position="56"/>
        <end position="110"/>
    </location>
</feature>
<name>A0A4R3LHI8_9GAMM</name>
<evidence type="ECO:0000256" key="1">
    <source>
        <dbReference type="SAM" id="MobiDB-lite"/>
    </source>
</evidence>
<evidence type="ECO:0000313" key="3">
    <source>
        <dbReference type="EMBL" id="TCS99681.1"/>
    </source>
</evidence>
<organism evidence="3 4">
    <name type="scientific">Pseudofulvimonas gallinarii</name>
    <dbReference type="NCBI Taxonomy" id="634155"/>
    <lineage>
        <taxon>Bacteria</taxon>
        <taxon>Pseudomonadati</taxon>
        <taxon>Pseudomonadota</taxon>
        <taxon>Gammaproteobacteria</taxon>
        <taxon>Lysobacterales</taxon>
        <taxon>Rhodanobacteraceae</taxon>
        <taxon>Pseudofulvimonas</taxon>
    </lineage>
</organism>
<dbReference type="RefSeq" id="WP_123520878.1">
    <property type="nucleotide sequence ID" value="NZ_JBHLWF010000028.1"/>
</dbReference>
<evidence type="ECO:0000313" key="4">
    <source>
        <dbReference type="Proteomes" id="UP000294599"/>
    </source>
</evidence>
<evidence type="ECO:0000259" key="2">
    <source>
        <dbReference type="SMART" id="SM00834"/>
    </source>
</evidence>
<feature type="compositionally biased region" description="Basic and acidic residues" evidence="1">
    <location>
        <begin position="56"/>
        <end position="74"/>
    </location>
</feature>
<dbReference type="NCBIfam" id="TIGR02605">
    <property type="entry name" value="CxxC_CxxC_SSSS"/>
    <property type="match status" value="1"/>
</dbReference>
<feature type="compositionally biased region" description="Low complexity" evidence="1">
    <location>
        <begin position="78"/>
        <end position="110"/>
    </location>
</feature>
<reference evidence="3 4" key="1">
    <citation type="submission" date="2019-03" db="EMBL/GenBank/DDBJ databases">
        <title>Genomic Encyclopedia of Type Strains, Phase IV (KMG-IV): sequencing the most valuable type-strain genomes for metagenomic binning, comparative biology and taxonomic classification.</title>
        <authorList>
            <person name="Goeker M."/>
        </authorList>
    </citation>
    <scope>NUCLEOTIDE SEQUENCE [LARGE SCALE GENOMIC DNA]</scope>
    <source>
        <strain evidence="3 4">DSM 21944</strain>
    </source>
</reference>
<dbReference type="PANTHER" id="PTHR34404">
    <property type="entry name" value="REGULATORY PROTEIN, FMDB FAMILY"/>
    <property type="match status" value="1"/>
</dbReference>
<proteinExistence type="predicted"/>
<keyword evidence="4" id="KW-1185">Reference proteome</keyword>
<comment type="caution">
    <text evidence="3">The sequence shown here is derived from an EMBL/GenBank/DDBJ whole genome shotgun (WGS) entry which is preliminary data.</text>
</comment>